<keyword evidence="1" id="KW-0732">Signal</keyword>
<organism evidence="2 3">
    <name type="scientific">Flavobacterium dankookense</name>
    <dbReference type="NCBI Taxonomy" id="706186"/>
    <lineage>
        <taxon>Bacteria</taxon>
        <taxon>Pseudomonadati</taxon>
        <taxon>Bacteroidota</taxon>
        <taxon>Flavobacteriia</taxon>
        <taxon>Flavobacteriales</taxon>
        <taxon>Flavobacteriaceae</taxon>
        <taxon>Flavobacterium</taxon>
    </lineage>
</organism>
<keyword evidence="3" id="KW-1185">Reference proteome</keyword>
<gene>
    <name evidence="2" type="ORF">BC748_2360</name>
</gene>
<dbReference type="Proteomes" id="UP000295260">
    <property type="component" value="Unassembled WGS sequence"/>
</dbReference>
<proteinExistence type="predicted"/>
<accession>A0A4R6Q7V5</accession>
<dbReference type="EMBL" id="SNXR01000015">
    <property type="protein sequence ID" value="TDP58321.1"/>
    <property type="molecule type" value="Genomic_DNA"/>
</dbReference>
<name>A0A4R6Q7V5_9FLAO</name>
<feature type="signal peptide" evidence="1">
    <location>
        <begin position="1"/>
        <end position="21"/>
    </location>
</feature>
<reference evidence="2 3" key="1">
    <citation type="submission" date="2019-03" db="EMBL/GenBank/DDBJ databases">
        <title>Genomic Encyclopedia of Archaeal and Bacterial Type Strains, Phase II (KMG-II): from individual species to whole genera.</title>
        <authorList>
            <person name="Goeker M."/>
        </authorList>
    </citation>
    <scope>NUCLEOTIDE SEQUENCE [LARGE SCALE GENOMIC DNA]</scope>
    <source>
        <strain evidence="2 3">DSM 25687</strain>
    </source>
</reference>
<dbReference type="AlphaFoldDB" id="A0A4R6Q7V5"/>
<evidence type="ECO:0000256" key="1">
    <source>
        <dbReference type="SAM" id="SignalP"/>
    </source>
</evidence>
<sequence>MKIVSPLFIVLLLLNFSSNQEMDFGSFTMKIPNNWKYIKKRETDFILGEIALDKKDTLQFYYGKNLNNFEANKGFYIINDSVFLYQENEDKVNRYKDKFYGKADTVNFKNLSNTKSSFEVINNINAQITIPKKVGTGLTWVYFKKIKTKEKNVSFLISGFNLSEENQQAFLKSIRTIKFKK</sequence>
<evidence type="ECO:0000313" key="2">
    <source>
        <dbReference type="EMBL" id="TDP58321.1"/>
    </source>
</evidence>
<comment type="caution">
    <text evidence="2">The sequence shown here is derived from an EMBL/GenBank/DDBJ whole genome shotgun (WGS) entry which is preliminary data.</text>
</comment>
<protein>
    <submittedName>
        <fullName evidence="2">Uncharacterized protein</fullName>
    </submittedName>
</protein>
<evidence type="ECO:0000313" key="3">
    <source>
        <dbReference type="Proteomes" id="UP000295260"/>
    </source>
</evidence>
<feature type="chain" id="PRO_5020941907" evidence="1">
    <location>
        <begin position="22"/>
        <end position="181"/>
    </location>
</feature>